<dbReference type="AlphaFoldDB" id="A0A835ABW8"/>
<proteinExistence type="predicted"/>
<protein>
    <submittedName>
        <fullName evidence="1">Uncharacterized protein</fullName>
    </submittedName>
</protein>
<sequence length="69" mass="7803">MHSPAAVVARSQYAAVAQEVPNDFVGHMLDIQRRWRCEAIERVFQCVLRGQLQSADVFEDGGEWWGRGA</sequence>
<gene>
    <name evidence="1" type="ORF">HU200_057043</name>
</gene>
<dbReference type="EMBL" id="JACEFO010002403">
    <property type="protein sequence ID" value="KAF8661409.1"/>
    <property type="molecule type" value="Genomic_DNA"/>
</dbReference>
<dbReference type="Proteomes" id="UP000636709">
    <property type="component" value="Unassembled WGS sequence"/>
</dbReference>
<evidence type="ECO:0000313" key="1">
    <source>
        <dbReference type="EMBL" id="KAF8661409.1"/>
    </source>
</evidence>
<comment type="caution">
    <text evidence="1">The sequence shown here is derived from an EMBL/GenBank/DDBJ whole genome shotgun (WGS) entry which is preliminary data.</text>
</comment>
<reference evidence="1" key="1">
    <citation type="submission" date="2020-07" db="EMBL/GenBank/DDBJ databases">
        <title>Genome sequence and genetic diversity analysis of an under-domesticated orphan crop, white fonio (Digitaria exilis).</title>
        <authorList>
            <person name="Bennetzen J.L."/>
            <person name="Chen S."/>
            <person name="Ma X."/>
            <person name="Wang X."/>
            <person name="Yssel A.E.J."/>
            <person name="Chaluvadi S.R."/>
            <person name="Johnson M."/>
            <person name="Gangashetty P."/>
            <person name="Hamidou F."/>
            <person name="Sanogo M.D."/>
            <person name="Zwaenepoel A."/>
            <person name="Wallace J."/>
            <person name="Van De Peer Y."/>
            <person name="Van Deynze A."/>
        </authorList>
    </citation>
    <scope>NUCLEOTIDE SEQUENCE</scope>
    <source>
        <tissue evidence="1">Leaves</tissue>
    </source>
</reference>
<evidence type="ECO:0000313" key="2">
    <source>
        <dbReference type="Proteomes" id="UP000636709"/>
    </source>
</evidence>
<name>A0A835ABW8_9POAL</name>
<accession>A0A835ABW8</accession>
<keyword evidence="2" id="KW-1185">Reference proteome</keyword>
<organism evidence="1 2">
    <name type="scientific">Digitaria exilis</name>
    <dbReference type="NCBI Taxonomy" id="1010633"/>
    <lineage>
        <taxon>Eukaryota</taxon>
        <taxon>Viridiplantae</taxon>
        <taxon>Streptophyta</taxon>
        <taxon>Embryophyta</taxon>
        <taxon>Tracheophyta</taxon>
        <taxon>Spermatophyta</taxon>
        <taxon>Magnoliopsida</taxon>
        <taxon>Liliopsida</taxon>
        <taxon>Poales</taxon>
        <taxon>Poaceae</taxon>
        <taxon>PACMAD clade</taxon>
        <taxon>Panicoideae</taxon>
        <taxon>Panicodae</taxon>
        <taxon>Paniceae</taxon>
        <taxon>Anthephorinae</taxon>
        <taxon>Digitaria</taxon>
    </lineage>
</organism>